<evidence type="ECO:0000313" key="7">
    <source>
        <dbReference type="Proteomes" id="UP000037122"/>
    </source>
</evidence>
<evidence type="ECO:0000256" key="4">
    <source>
        <dbReference type="SAM" id="MobiDB-lite"/>
    </source>
</evidence>
<comment type="subcellular location">
    <subcellularLocation>
        <location evidence="1">Nucleus</location>
    </subcellularLocation>
</comment>
<protein>
    <recommendedName>
        <fullName evidence="5">BRCT domain-containing protein</fullName>
    </recommendedName>
</protein>
<dbReference type="VEuPathDB" id="FungiDB:CJJ07_002231"/>
<evidence type="ECO:0000259" key="5">
    <source>
        <dbReference type="PROSITE" id="PS50172"/>
    </source>
</evidence>
<feature type="region of interest" description="Disordered" evidence="4">
    <location>
        <begin position="106"/>
        <end position="137"/>
    </location>
</feature>
<dbReference type="InterPro" id="IPR013914">
    <property type="entry name" value="Rad9_Rad53-bd_dom_fun"/>
</dbReference>
<dbReference type="CDD" id="cd17745">
    <property type="entry name" value="BRCT_p53bp1_rpt1"/>
    <property type="match status" value="1"/>
</dbReference>
<evidence type="ECO:0000256" key="1">
    <source>
        <dbReference type="ARBA" id="ARBA00004123"/>
    </source>
</evidence>
<dbReference type="GO" id="GO:0005634">
    <property type="term" value="C:nucleus"/>
    <property type="evidence" value="ECO:0007669"/>
    <property type="project" value="UniProtKB-SubCell"/>
</dbReference>
<dbReference type="GO" id="GO:0000077">
    <property type="term" value="P:DNA damage checkpoint signaling"/>
    <property type="evidence" value="ECO:0007669"/>
    <property type="project" value="TreeGrafter"/>
</dbReference>
<feature type="domain" description="BRCT" evidence="5">
    <location>
        <begin position="658"/>
        <end position="758"/>
    </location>
</feature>
<proteinExistence type="predicted"/>
<dbReference type="PROSITE" id="PS50172">
    <property type="entry name" value="BRCT"/>
    <property type="match status" value="1"/>
</dbReference>
<keyword evidence="2" id="KW-0227">DNA damage</keyword>
<dbReference type="SUPFAM" id="SSF52113">
    <property type="entry name" value="BRCT domain"/>
    <property type="match status" value="1"/>
</dbReference>
<dbReference type="InterPro" id="IPR001357">
    <property type="entry name" value="BRCT_dom"/>
</dbReference>
<evidence type="ECO:0000313" key="6">
    <source>
        <dbReference type="EMBL" id="KNE02574.1"/>
    </source>
</evidence>
<dbReference type="Proteomes" id="UP000037122">
    <property type="component" value="Unassembled WGS sequence"/>
</dbReference>
<gene>
    <name evidence="6" type="ORF">QG37_00385</name>
</gene>
<comment type="caution">
    <text evidence="6">The sequence shown here is derived from an EMBL/GenBank/DDBJ whole genome shotgun (WGS) entry which is preliminary data.</text>
</comment>
<dbReference type="CDD" id="cd17724">
    <property type="entry name" value="BRCT_p53bp1_rpt2"/>
    <property type="match status" value="1"/>
</dbReference>
<dbReference type="VEuPathDB" id="FungiDB:B9J08_002129"/>
<feature type="compositionally biased region" description="Polar residues" evidence="4">
    <location>
        <begin position="1"/>
        <end position="48"/>
    </location>
</feature>
<dbReference type="GO" id="GO:0042393">
    <property type="term" value="F:histone binding"/>
    <property type="evidence" value="ECO:0007669"/>
    <property type="project" value="TreeGrafter"/>
</dbReference>
<feature type="region of interest" description="Disordered" evidence="4">
    <location>
        <begin position="1"/>
        <end position="58"/>
    </location>
</feature>
<dbReference type="InterPro" id="IPR047252">
    <property type="entry name" value="TP53BP1-like"/>
</dbReference>
<dbReference type="PANTHER" id="PTHR15321:SF3">
    <property type="entry name" value="TP53-BINDING PROTEIN 1"/>
    <property type="match status" value="1"/>
</dbReference>
<dbReference type="Pfam" id="PF08605">
    <property type="entry name" value="Rad9_Rad53_bind"/>
    <property type="match status" value="1"/>
</dbReference>
<evidence type="ECO:0000256" key="3">
    <source>
        <dbReference type="ARBA" id="ARBA00023242"/>
    </source>
</evidence>
<keyword evidence="3" id="KW-0539">Nucleus</keyword>
<dbReference type="EMBL" id="LGST01000003">
    <property type="protein sequence ID" value="KNE02574.1"/>
    <property type="molecule type" value="Genomic_DNA"/>
</dbReference>
<reference evidence="7" key="1">
    <citation type="journal article" date="2015" name="BMC Genomics">
        <title>Draft genome of a commonly misdiagnosed multidrug resistant pathogen Candida auris.</title>
        <authorList>
            <person name="Chatterjee S."/>
            <person name="Alampalli S.V."/>
            <person name="Nageshan R.K."/>
            <person name="Chettiar S.T."/>
            <person name="Joshi S."/>
            <person name="Tatu U.S."/>
        </authorList>
    </citation>
    <scope>NUCLEOTIDE SEQUENCE [LARGE SCALE GENOMIC DNA]</scope>
    <source>
        <strain evidence="7">6684</strain>
    </source>
</reference>
<evidence type="ECO:0000256" key="2">
    <source>
        <dbReference type="ARBA" id="ARBA00022763"/>
    </source>
</evidence>
<dbReference type="VEuPathDB" id="FungiDB:QG37_00385"/>
<dbReference type="InterPro" id="IPR047249">
    <property type="entry name" value="BRCT_p53bp1-like_rpt1"/>
</dbReference>
<dbReference type="Gene3D" id="3.40.50.10190">
    <property type="entry name" value="BRCT domain"/>
    <property type="match status" value="1"/>
</dbReference>
<feature type="compositionally biased region" description="Polar residues" evidence="4">
    <location>
        <begin position="108"/>
        <end position="120"/>
    </location>
</feature>
<dbReference type="GO" id="GO:0045944">
    <property type="term" value="P:positive regulation of transcription by RNA polymerase II"/>
    <property type="evidence" value="ECO:0007669"/>
    <property type="project" value="TreeGrafter"/>
</dbReference>
<dbReference type="InterPro" id="IPR036420">
    <property type="entry name" value="BRCT_dom_sf"/>
</dbReference>
<sequence length="924" mass="104907">MPEETTNVSECQHNNSLVFASDYGDQNNESNATGKGLSSRSDNSNGNGTVIPGTNDATQADVLVNDSASRNGLELGNLMTFSPTRLSQNSSSPIRYLHATREMKSMPTLETTSGHSSKSPSVLHRSASDSNAGNEQAVWPERGEHTDLADTQVIAPPPLALPNIESDTQVIKQSHIKPEGLTSTPQDDKILSPRLPLYREEQDTQRIPRELNDDATQVIQKKEVVWESTQPITQVVKGSLSTHTISSSPGRINESDYNEENTTTVVLSPVDQEQEPTTQVLNTQEEIFLPEERDGISVDLSIKPVILSSQKYEKNHEQQDQHHLSVMSNEDKDERYNEIFYEDSLFQHKLKRTQADSDMEPDITEEVSQQAPLRKTTWSQSASQSITDSNPPQKLPWSPSSSDLEDISQDVSGLDLDLLKRKLSDSIMLLQDNYDESREHINVPKKRKINHIASQSQIQPENGISAEELTVIEIEDITDVDAVWAFYQFRYFPAKIIQAIDSIHTLVEFTDCQKKLKNSDLYYLDVRIGDVVRTLKGPAEYVVTRMATTQDDYPLKSLRGYDTLYLSKKGKHNIASGTEVSESLLNCYMEVDDWVMHQLRFQVMFQGIDLVQNDYGAVLQTLSRRLAISTPTKPKGLAQQEPKFRSPRKQKAMKGSTEDAQTFKECVFFITSMASDRKRRLTSIIKEHGGTVFDTELRRLVSFEVSSTYHLKISLKRFTDMKFGAFLSDGHSRSAKYLQALALGWPILADSFIEQAIEDFDLLKNWQAFLLPAGRSMYTKNLKSQDTFNFRMNIDQGYDLNMQFGNHSGLMATTNILIYRRRQDRQTIDMCEFIFHAFGAQTLQTFDSEENLSFHIKENTDMNFLVLDNNDNEIMRRFDGRKTRSGFSKTDEYVTFGIIDWEWVVQCTISSFVWPPIAYGVSKY</sequence>
<feature type="region of interest" description="Disordered" evidence="4">
    <location>
        <begin position="353"/>
        <end position="406"/>
    </location>
</feature>
<dbReference type="Pfam" id="PF00533">
    <property type="entry name" value="BRCT"/>
    <property type="match status" value="1"/>
</dbReference>
<feature type="region of interest" description="Disordered" evidence="4">
    <location>
        <begin position="631"/>
        <end position="656"/>
    </location>
</feature>
<dbReference type="AlphaFoldDB" id="A0A0L0P8D0"/>
<dbReference type="VEuPathDB" id="FungiDB:CJJ09_003214"/>
<dbReference type="PANTHER" id="PTHR15321">
    <property type="entry name" value="TUMOR SUPPRESSOR P53-BINDING PROTEIN 1"/>
    <property type="match status" value="1"/>
</dbReference>
<accession>A0A0L0P8D0</accession>
<dbReference type="VEuPathDB" id="FungiDB:CJI97_002320"/>
<dbReference type="VEuPathDB" id="FungiDB:CJI96_0002802"/>
<organism evidence="6 7">
    <name type="scientific">Candidozyma auris</name>
    <name type="common">Yeast</name>
    <name type="synonym">Candida auris</name>
    <dbReference type="NCBI Taxonomy" id="498019"/>
    <lineage>
        <taxon>Eukaryota</taxon>
        <taxon>Fungi</taxon>
        <taxon>Dikarya</taxon>
        <taxon>Ascomycota</taxon>
        <taxon>Saccharomycotina</taxon>
        <taxon>Pichiomycetes</taxon>
        <taxon>Metschnikowiaceae</taxon>
        <taxon>Candidozyma</taxon>
    </lineage>
</organism>
<dbReference type="InterPro" id="IPR047250">
    <property type="entry name" value="BRCT_p53bp1-like_rpt2"/>
</dbReference>
<name>A0A0L0P8D0_CANAR</name>
<feature type="compositionally biased region" description="Polar residues" evidence="4">
    <location>
        <begin position="366"/>
        <end position="402"/>
    </location>
</feature>